<sequence>MEQPAGAGPRYATIGHSNTSYTSPSSGILQQQQQQHTGHPTNGPLIGAPRCMGSIDSGGVLQCGPCFHDEGQSPKLEVIHIADSKKFSQGNMM</sequence>
<evidence type="ECO:0000256" key="1">
    <source>
        <dbReference type="SAM" id="MobiDB-lite"/>
    </source>
</evidence>
<feature type="region of interest" description="Disordered" evidence="1">
    <location>
        <begin position="1"/>
        <end position="50"/>
    </location>
</feature>
<evidence type="ECO:0000313" key="2">
    <source>
        <dbReference type="EMBL" id="TNN39819.1"/>
    </source>
</evidence>
<name>A0A4Z2FF73_9TELE</name>
<keyword evidence="3" id="KW-1185">Reference proteome</keyword>
<comment type="caution">
    <text evidence="2">The sequence shown here is derived from an EMBL/GenBank/DDBJ whole genome shotgun (WGS) entry which is preliminary data.</text>
</comment>
<dbReference type="EMBL" id="SRLO01001245">
    <property type="protein sequence ID" value="TNN39819.1"/>
    <property type="molecule type" value="Genomic_DNA"/>
</dbReference>
<protein>
    <submittedName>
        <fullName evidence="2">Uncharacterized protein</fullName>
    </submittedName>
</protein>
<organism evidence="2 3">
    <name type="scientific">Liparis tanakae</name>
    <name type="common">Tanaka's snailfish</name>
    <dbReference type="NCBI Taxonomy" id="230148"/>
    <lineage>
        <taxon>Eukaryota</taxon>
        <taxon>Metazoa</taxon>
        <taxon>Chordata</taxon>
        <taxon>Craniata</taxon>
        <taxon>Vertebrata</taxon>
        <taxon>Euteleostomi</taxon>
        <taxon>Actinopterygii</taxon>
        <taxon>Neopterygii</taxon>
        <taxon>Teleostei</taxon>
        <taxon>Neoteleostei</taxon>
        <taxon>Acanthomorphata</taxon>
        <taxon>Eupercaria</taxon>
        <taxon>Perciformes</taxon>
        <taxon>Cottioidei</taxon>
        <taxon>Cottales</taxon>
        <taxon>Liparidae</taxon>
        <taxon>Liparis</taxon>
    </lineage>
</organism>
<evidence type="ECO:0000313" key="3">
    <source>
        <dbReference type="Proteomes" id="UP000314294"/>
    </source>
</evidence>
<gene>
    <name evidence="2" type="ORF">EYF80_050017</name>
</gene>
<proteinExistence type="predicted"/>
<dbReference type="AlphaFoldDB" id="A0A4Z2FF73"/>
<accession>A0A4Z2FF73</accession>
<reference evidence="2 3" key="1">
    <citation type="submission" date="2019-03" db="EMBL/GenBank/DDBJ databases">
        <title>First draft genome of Liparis tanakae, snailfish: a comprehensive survey of snailfish specific genes.</title>
        <authorList>
            <person name="Kim W."/>
            <person name="Song I."/>
            <person name="Jeong J.-H."/>
            <person name="Kim D."/>
            <person name="Kim S."/>
            <person name="Ryu S."/>
            <person name="Song J.Y."/>
            <person name="Lee S.K."/>
        </authorList>
    </citation>
    <scope>NUCLEOTIDE SEQUENCE [LARGE SCALE GENOMIC DNA]</scope>
    <source>
        <tissue evidence="2">Muscle</tissue>
    </source>
</reference>
<feature type="compositionally biased region" description="Polar residues" evidence="1">
    <location>
        <begin position="15"/>
        <end position="29"/>
    </location>
</feature>
<dbReference type="Proteomes" id="UP000314294">
    <property type="component" value="Unassembled WGS sequence"/>
</dbReference>